<gene>
    <name evidence="12" type="ORF">BT63DRAFT_51943</name>
</gene>
<evidence type="ECO:0000256" key="1">
    <source>
        <dbReference type="ARBA" id="ARBA00007447"/>
    </source>
</evidence>
<keyword evidence="5" id="KW-0325">Glycoprotein</keyword>
<proteinExistence type="inferred from homology"/>
<dbReference type="CDD" id="cd06097">
    <property type="entry name" value="Aspergillopepsin_like"/>
    <property type="match status" value="1"/>
</dbReference>
<feature type="disulfide bond" evidence="8">
    <location>
        <begin position="316"/>
        <end position="351"/>
    </location>
</feature>
<dbReference type="AlphaFoldDB" id="A0A6A6U2N0"/>
<evidence type="ECO:0000313" key="12">
    <source>
        <dbReference type="EMBL" id="KAF2666170.1"/>
    </source>
</evidence>
<dbReference type="PANTHER" id="PTHR47966:SF2">
    <property type="entry name" value="ASPERGILLOPEPSIN-1-RELATED"/>
    <property type="match status" value="1"/>
</dbReference>
<comment type="function">
    <text evidence="6">Secreted aspartic endopeptidase that allows assimilation of proteinaceous substrates. The scissile peptide bond is attacked by a nucleophilic water molecule activated by two aspartic residues in the active site. Shows a broad primary substrate specificity. Favors hydrophobic residues at the P1 and P1' positions.</text>
</comment>
<evidence type="ECO:0000256" key="9">
    <source>
        <dbReference type="RuleBase" id="RU000454"/>
    </source>
</evidence>
<feature type="active site" evidence="7">
    <location>
        <position position="280"/>
    </location>
</feature>
<dbReference type="OrthoDB" id="2747330at2759"/>
<dbReference type="InterPro" id="IPR034163">
    <property type="entry name" value="Aspergillopepsin-like_cat_dom"/>
</dbReference>
<feature type="signal peptide" evidence="10">
    <location>
        <begin position="1"/>
        <end position="19"/>
    </location>
</feature>
<evidence type="ECO:0000256" key="10">
    <source>
        <dbReference type="SAM" id="SignalP"/>
    </source>
</evidence>
<dbReference type="InterPro" id="IPR001461">
    <property type="entry name" value="Aspartic_peptidase_A1"/>
</dbReference>
<dbReference type="InterPro" id="IPR001969">
    <property type="entry name" value="Aspartic_peptidase_AS"/>
</dbReference>
<protein>
    <submittedName>
        <fullName evidence="12">Aspartic protease pep1</fullName>
    </submittedName>
</protein>
<reference evidence="12" key="1">
    <citation type="journal article" date="2020" name="Stud. Mycol.">
        <title>101 Dothideomycetes genomes: a test case for predicting lifestyles and emergence of pathogens.</title>
        <authorList>
            <person name="Haridas S."/>
            <person name="Albert R."/>
            <person name="Binder M."/>
            <person name="Bloem J."/>
            <person name="Labutti K."/>
            <person name="Salamov A."/>
            <person name="Andreopoulos B."/>
            <person name="Baker S."/>
            <person name="Barry K."/>
            <person name="Bills G."/>
            <person name="Bluhm B."/>
            <person name="Cannon C."/>
            <person name="Castanera R."/>
            <person name="Culley D."/>
            <person name="Daum C."/>
            <person name="Ezra D."/>
            <person name="Gonzalez J."/>
            <person name="Henrissat B."/>
            <person name="Kuo A."/>
            <person name="Liang C."/>
            <person name="Lipzen A."/>
            <person name="Lutzoni F."/>
            <person name="Magnuson J."/>
            <person name="Mondo S."/>
            <person name="Nolan M."/>
            <person name="Ohm R."/>
            <person name="Pangilinan J."/>
            <person name="Park H.-J."/>
            <person name="Ramirez L."/>
            <person name="Alfaro M."/>
            <person name="Sun H."/>
            <person name="Tritt A."/>
            <person name="Yoshinaga Y."/>
            <person name="Zwiers L.-H."/>
            <person name="Turgeon B."/>
            <person name="Goodwin S."/>
            <person name="Spatafora J."/>
            <person name="Crous P."/>
            <person name="Grigoriev I."/>
        </authorList>
    </citation>
    <scope>NUCLEOTIDE SEQUENCE</scope>
    <source>
        <strain evidence="12">CBS 115976</strain>
    </source>
</reference>
<dbReference type="InterPro" id="IPR021109">
    <property type="entry name" value="Peptidase_aspartic_dom_sf"/>
</dbReference>
<name>A0A6A6U2N0_9PEZI</name>
<organism evidence="12 13">
    <name type="scientific">Microthyrium microscopicum</name>
    <dbReference type="NCBI Taxonomy" id="703497"/>
    <lineage>
        <taxon>Eukaryota</taxon>
        <taxon>Fungi</taxon>
        <taxon>Dikarya</taxon>
        <taxon>Ascomycota</taxon>
        <taxon>Pezizomycotina</taxon>
        <taxon>Dothideomycetes</taxon>
        <taxon>Dothideomycetes incertae sedis</taxon>
        <taxon>Microthyriales</taxon>
        <taxon>Microthyriaceae</taxon>
        <taxon>Microthyrium</taxon>
    </lineage>
</organism>
<sequence length="393" mass="40809">MHGIKSIAAIAGLASLAVASPVEKRATPGSFQIKQVQTGQKLAVGAVAYQKAYQKYNKAVPAVVAAAAQQGAVTATPEQYDSEYLCPVTVGANTLNLDFDTGSADLWVFSSLLPSSEQAGHSIYNVASGKKITGDTWKISYGDGSGAAGTVYADKVVIGPVTATTQAVEAATSISSAFQQDTDNDGLVGLAFSTINTVSPKPVTTFFDTVKANLTSKLFAADLKKGAAGVYDFGYIDTTKYTGSIVYTPVDSSQGFWMFTSTAYSIGTTKTSASISGIADTGTSLLLLDASIVTAYYKKVTGSKNDSTQGGYTFPCTATLPDFSITVGGAVRTVPGSYMNFAPIDNTGKTCFGGIQSNAGVGFSIFGDIFLKSQYVIFDQTTSSPRLGFGQQA</sequence>
<dbReference type="InterPro" id="IPR033121">
    <property type="entry name" value="PEPTIDASE_A1"/>
</dbReference>
<dbReference type="FunFam" id="2.40.70.10:FF:000026">
    <property type="entry name" value="Endothiapepsin"/>
    <property type="match status" value="1"/>
</dbReference>
<evidence type="ECO:0000256" key="7">
    <source>
        <dbReference type="PIRSR" id="PIRSR601461-1"/>
    </source>
</evidence>
<keyword evidence="3 9" id="KW-0064">Aspartyl protease</keyword>
<keyword evidence="13" id="KW-1185">Reference proteome</keyword>
<evidence type="ECO:0000256" key="6">
    <source>
        <dbReference type="ARBA" id="ARBA00055396"/>
    </source>
</evidence>
<evidence type="ECO:0000256" key="2">
    <source>
        <dbReference type="ARBA" id="ARBA00022670"/>
    </source>
</evidence>
<dbReference type="PANTHER" id="PTHR47966">
    <property type="entry name" value="BETA-SITE APP-CLEAVING ENZYME, ISOFORM A-RELATED"/>
    <property type="match status" value="1"/>
</dbReference>
<dbReference type="PROSITE" id="PS51767">
    <property type="entry name" value="PEPTIDASE_A1"/>
    <property type="match status" value="1"/>
</dbReference>
<feature type="domain" description="Peptidase A1" evidence="11">
    <location>
        <begin position="84"/>
        <end position="390"/>
    </location>
</feature>
<accession>A0A6A6U2N0</accession>
<keyword evidence="8" id="KW-1015">Disulfide bond</keyword>
<evidence type="ECO:0000256" key="4">
    <source>
        <dbReference type="ARBA" id="ARBA00022801"/>
    </source>
</evidence>
<dbReference type="GO" id="GO:0006508">
    <property type="term" value="P:proteolysis"/>
    <property type="evidence" value="ECO:0007669"/>
    <property type="project" value="UniProtKB-KW"/>
</dbReference>
<dbReference type="Proteomes" id="UP000799302">
    <property type="component" value="Unassembled WGS sequence"/>
</dbReference>
<evidence type="ECO:0000256" key="8">
    <source>
        <dbReference type="PIRSR" id="PIRSR601461-2"/>
    </source>
</evidence>
<evidence type="ECO:0000259" key="11">
    <source>
        <dbReference type="PROSITE" id="PS51767"/>
    </source>
</evidence>
<dbReference type="Gene3D" id="2.40.70.10">
    <property type="entry name" value="Acid Proteases"/>
    <property type="match status" value="2"/>
</dbReference>
<dbReference type="Pfam" id="PF00026">
    <property type="entry name" value="Asp"/>
    <property type="match status" value="1"/>
</dbReference>
<comment type="similarity">
    <text evidence="1 9">Belongs to the peptidase A1 family.</text>
</comment>
<dbReference type="EMBL" id="MU004239">
    <property type="protein sequence ID" value="KAF2666170.1"/>
    <property type="molecule type" value="Genomic_DNA"/>
</dbReference>
<feature type="active site" evidence="7">
    <location>
        <position position="100"/>
    </location>
</feature>
<dbReference type="SUPFAM" id="SSF50630">
    <property type="entry name" value="Acid proteases"/>
    <property type="match status" value="1"/>
</dbReference>
<evidence type="ECO:0000313" key="13">
    <source>
        <dbReference type="Proteomes" id="UP000799302"/>
    </source>
</evidence>
<keyword evidence="4 9" id="KW-0378">Hydrolase</keyword>
<keyword evidence="10" id="KW-0732">Signal</keyword>
<dbReference type="PRINTS" id="PR00792">
    <property type="entry name" value="PEPSIN"/>
</dbReference>
<feature type="chain" id="PRO_5025535563" evidence="10">
    <location>
        <begin position="20"/>
        <end position="393"/>
    </location>
</feature>
<keyword evidence="2 9" id="KW-0645">Protease</keyword>
<dbReference type="PROSITE" id="PS00141">
    <property type="entry name" value="ASP_PROTEASE"/>
    <property type="match status" value="1"/>
</dbReference>
<dbReference type="FunFam" id="2.40.70.10:FF:000024">
    <property type="entry name" value="Endothiapepsin"/>
    <property type="match status" value="1"/>
</dbReference>
<dbReference type="GO" id="GO:0004190">
    <property type="term" value="F:aspartic-type endopeptidase activity"/>
    <property type="evidence" value="ECO:0007669"/>
    <property type="project" value="UniProtKB-KW"/>
</dbReference>
<evidence type="ECO:0000256" key="3">
    <source>
        <dbReference type="ARBA" id="ARBA00022750"/>
    </source>
</evidence>
<evidence type="ECO:0000256" key="5">
    <source>
        <dbReference type="ARBA" id="ARBA00023180"/>
    </source>
</evidence>